<comment type="caution">
    <text evidence="1">The sequence shown here is derived from an EMBL/GenBank/DDBJ whole genome shotgun (WGS) entry which is preliminary data.</text>
</comment>
<dbReference type="Proteomes" id="UP000478546">
    <property type="component" value="Unassembled WGS sequence"/>
</dbReference>
<name>A0A6B2H8C0_9BACT</name>
<organism evidence="1 2">
    <name type="scientific">Pontibacter fetidus</name>
    <dbReference type="NCBI Taxonomy" id="2700082"/>
    <lineage>
        <taxon>Bacteria</taxon>
        <taxon>Pseudomonadati</taxon>
        <taxon>Bacteroidota</taxon>
        <taxon>Cytophagia</taxon>
        <taxon>Cytophagales</taxon>
        <taxon>Hymenobacteraceae</taxon>
        <taxon>Pontibacter</taxon>
    </lineage>
</organism>
<sequence length="88" mass="10151">MKVLDVNSPEHRAFVIEAIKSKEAYLLRQLKFASKSGLSQLLLLESTLDALMFSSWEEENPDQYVIFTDKPFYEFLVRVTTEAYGSPE</sequence>
<evidence type="ECO:0000313" key="1">
    <source>
        <dbReference type="EMBL" id="NDK56817.1"/>
    </source>
</evidence>
<dbReference type="AlphaFoldDB" id="A0A6B2H8C0"/>
<proteinExistence type="predicted"/>
<keyword evidence="2" id="KW-1185">Reference proteome</keyword>
<gene>
    <name evidence="1" type="ORF">GWO68_12905</name>
</gene>
<dbReference type="EMBL" id="JAAEAA010000016">
    <property type="protein sequence ID" value="NDK56817.1"/>
    <property type="molecule type" value="Genomic_DNA"/>
</dbReference>
<protein>
    <submittedName>
        <fullName evidence="1">Uncharacterized protein</fullName>
    </submittedName>
</protein>
<accession>A0A6B2H8C0</accession>
<reference evidence="1 2" key="1">
    <citation type="submission" date="2020-01" db="EMBL/GenBank/DDBJ databases">
        <authorList>
            <person name="Kim M.K."/>
        </authorList>
    </citation>
    <scope>NUCLEOTIDE SEQUENCE [LARGE SCALE GENOMIC DNA]</scope>
    <source>
        <strain evidence="1 2">BT213</strain>
    </source>
</reference>
<evidence type="ECO:0000313" key="2">
    <source>
        <dbReference type="Proteomes" id="UP000478546"/>
    </source>
</evidence>
<dbReference type="RefSeq" id="WP_162346873.1">
    <property type="nucleotide sequence ID" value="NZ_JAAEAA010000016.1"/>
</dbReference>